<feature type="region of interest" description="Disordered" evidence="1">
    <location>
        <begin position="61"/>
        <end position="97"/>
    </location>
</feature>
<sequence length="97" mass="10554">MTTNSFGSSLPRFDYPTIQPVATKASRIQGLPVSARIVTIAAAAGLAYYATSQVQQRRELQFQSQPVEGPQSRGPVASVYVPWDMDRQPSSGRALNK</sequence>
<accession>A0A423WBY4</accession>
<dbReference type="AlphaFoldDB" id="A0A423WBY4"/>
<evidence type="ECO:0000256" key="1">
    <source>
        <dbReference type="SAM" id="MobiDB-lite"/>
    </source>
</evidence>
<evidence type="ECO:0000313" key="3">
    <source>
        <dbReference type="Proteomes" id="UP000285146"/>
    </source>
</evidence>
<dbReference type="InParanoid" id="A0A423WBY4"/>
<proteinExistence type="predicted"/>
<protein>
    <submittedName>
        <fullName evidence="2">Uncharacterized protein</fullName>
    </submittedName>
</protein>
<reference evidence="2 3" key="1">
    <citation type="submission" date="2015-09" db="EMBL/GenBank/DDBJ databases">
        <title>Host preference determinants of Valsa canker pathogens revealed by comparative genomics.</title>
        <authorList>
            <person name="Yin Z."/>
            <person name="Huang L."/>
        </authorList>
    </citation>
    <scope>NUCLEOTIDE SEQUENCE [LARGE SCALE GENOMIC DNA]</scope>
    <source>
        <strain evidence="2 3">SXYLt</strain>
    </source>
</reference>
<name>A0A423WBY4_9PEZI</name>
<comment type="caution">
    <text evidence="2">The sequence shown here is derived from an EMBL/GenBank/DDBJ whole genome shotgun (WGS) entry which is preliminary data.</text>
</comment>
<evidence type="ECO:0000313" key="2">
    <source>
        <dbReference type="EMBL" id="ROW00874.1"/>
    </source>
</evidence>
<organism evidence="2 3">
    <name type="scientific">Cytospora leucostoma</name>
    <dbReference type="NCBI Taxonomy" id="1230097"/>
    <lineage>
        <taxon>Eukaryota</taxon>
        <taxon>Fungi</taxon>
        <taxon>Dikarya</taxon>
        <taxon>Ascomycota</taxon>
        <taxon>Pezizomycotina</taxon>
        <taxon>Sordariomycetes</taxon>
        <taxon>Sordariomycetidae</taxon>
        <taxon>Diaporthales</taxon>
        <taxon>Cytosporaceae</taxon>
        <taxon>Cytospora</taxon>
    </lineage>
</organism>
<dbReference type="EMBL" id="LKEB01000055">
    <property type="protein sequence ID" value="ROW00874.1"/>
    <property type="molecule type" value="Genomic_DNA"/>
</dbReference>
<keyword evidence="3" id="KW-1185">Reference proteome</keyword>
<dbReference type="OrthoDB" id="4737923at2759"/>
<dbReference type="Proteomes" id="UP000285146">
    <property type="component" value="Unassembled WGS sequence"/>
</dbReference>
<gene>
    <name evidence="2" type="ORF">VPNG_08267</name>
</gene>
<feature type="compositionally biased region" description="Polar residues" evidence="1">
    <location>
        <begin position="88"/>
        <end position="97"/>
    </location>
</feature>